<dbReference type="Proteomes" id="UP001242732">
    <property type="component" value="Chromosome"/>
</dbReference>
<organism evidence="1 2">
    <name type="scientific">Paracidovorax citrulli</name>
    <name type="common">Acidovorax citrulli</name>
    <dbReference type="NCBI Taxonomy" id="80869"/>
    <lineage>
        <taxon>Bacteria</taxon>
        <taxon>Pseudomonadati</taxon>
        <taxon>Pseudomonadota</taxon>
        <taxon>Betaproteobacteria</taxon>
        <taxon>Burkholderiales</taxon>
        <taxon>Comamonadaceae</taxon>
        <taxon>Paracidovorax</taxon>
    </lineage>
</organism>
<name>A0ABY9AKT9_PARCI</name>
<sequence>MATTINVDGFAQALRATRRKIRAAARPAAQAATEHCYSLAKLFVPVSEDGHYFYGTAAKAAPAGSKQAAAYYFAPGTLRDAIYQAYSKDNSADGRATYHLSWNHRKAPYGFMVHNGTSRAPAHPFITRAMNAGKADALVIMKAEFVARVKE</sequence>
<protein>
    <recommendedName>
        <fullName evidence="3">Phage protein, HK97 gp10 family</fullName>
    </recommendedName>
</protein>
<gene>
    <name evidence="1" type="ORF">QRO08_16650</name>
</gene>
<evidence type="ECO:0000313" key="1">
    <source>
        <dbReference type="EMBL" id="WIY47458.1"/>
    </source>
</evidence>
<dbReference type="EMBL" id="CP127363">
    <property type="protein sequence ID" value="WIY47458.1"/>
    <property type="molecule type" value="Genomic_DNA"/>
</dbReference>
<evidence type="ECO:0000313" key="2">
    <source>
        <dbReference type="Proteomes" id="UP001242732"/>
    </source>
</evidence>
<evidence type="ECO:0008006" key="3">
    <source>
        <dbReference type="Google" id="ProtNLM"/>
    </source>
</evidence>
<proteinExistence type="predicted"/>
<dbReference type="InterPro" id="IPR010064">
    <property type="entry name" value="HK97-gp10_tail"/>
</dbReference>
<dbReference type="NCBIfam" id="TIGR01725">
    <property type="entry name" value="phge_HK97_gp10"/>
    <property type="match status" value="1"/>
</dbReference>
<dbReference type="RefSeq" id="WP_011794758.1">
    <property type="nucleotide sequence ID" value="NZ_CP023687.1"/>
</dbReference>
<keyword evidence="2" id="KW-1185">Reference proteome</keyword>
<reference evidence="1 2" key="1">
    <citation type="submission" date="2023-06" db="EMBL/GenBank/DDBJ databases">
        <authorList>
            <person name="Ham H."/>
            <person name="Park D.S."/>
        </authorList>
    </citation>
    <scope>NUCLEOTIDE SEQUENCE [LARGE SCALE GENOMIC DNA]</scope>
    <source>
        <strain evidence="1 2">KACC 17005</strain>
    </source>
</reference>
<accession>A0ABY9AKT9</accession>